<dbReference type="Pfam" id="PF18064">
    <property type="entry name" value="CB_ParB_C"/>
    <property type="match status" value="1"/>
</dbReference>
<keyword evidence="4" id="KW-1185">Reference proteome</keyword>
<sequence>MDKKNKSFSPYFTESDAEQVRAAFLVAGHLEGHTSITEFIEAATMREVRRLQRKYNAGKKWPGVPAGALRRGRRTREEIRRQNAEPT</sequence>
<feature type="compositionally biased region" description="Basic and acidic residues" evidence="1">
    <location>
        <begin position="75"/>
        <end position="87"/>
    </location>
</feature>
<reference evidence="3 4" key="1">
    <citation type="submission" date="2019-03" db="EMBL/GenBank/DDBJ databases">
        <title>Whole genome sequence of Arthrobacter sp JH1-1.</title>
        <authorList>
            <person name="Trinh H.N."/>
        </authorList>
    </citation>
    <scope>NUCLEOTIDE SEQUENCE [LARGE SCALE GENOMIC DNA]</scope>
    <source>
        <strain evidence="3 4">JH1-1</strain>
    </source>
</reference>
<accession>A0A4R5K974</accession>
<evidence type="ECO:0000313" key="3">
    <source>
        <dbReference type="EMBL" id="TDF89397.1"/>
    </source>
</evidence>
<dbReference type="InterPro" id="IPR040851">
    <property type="entry name" value="ParB-like_C"/>
</dbReference>
<name>A0A4R5K974_9MICC</name>
<dbReference type="RefSeq" id="WP_133206587.1">
    <property type="nucleotide sequence ID" value="NZ_SMRU01000040.1"/>
</dbReference>
<dbReference type="AlphaFoldDB" id="A0A4R5K974"/>
<dbReference type="Proteomes" id="UP000295511">
    <property type="component" value="Unassembled WGS sequence"/>
</dbReference>
<proteinExistence type="predicted"/>
<comment type="caution">
    <text evidence="3">The sequence shown here is derived from an EMBL/GenBank/DDBJ whole genome shotgun (WGS) entry which is preliminary data.</text>
</comment>
<evidence type="ECO:0000259" key="2">
    <source>
        <dbReference type="Pfam" id="PF18064"/>
    </source>
</evidence>
<feature type="domain" description="ParB-like C-terminal" evidence="2">
    <location>
        <begin position="16"/>
        <end position="61"/>
    </location>
</feature>
<evidence type="ECO:0000313" key="4">
    <source>
        <dbReference type="Proteomes" id="UP000295511"/>
    </source>
</evidence>
<feature type="region of interest" description="Disordered" evidence="1">
    <location>
        <begin position="62"/>
        <end position="87"/>
    </location>
</feature>
<dbReference type="Gene3D" id="6.10.180.30">
    <property type="match status" value="1"/>
</dbReference>
<gene>
    <name evidence="3" type="ORF">E1809_23045</name>
</gene>
<protein>
    <recommendedName>
        <fullName evidence="2">ParB-like C-terminal domain-containing protein</fullName>
    </recommendedName>
</protein>
<dbReference type="EMBL" id="SMRU01000040">
    <property type="protein sequence ID" value="TDF89397.1"/>
    <property type="molecule type" value="Genomic_DNA"/>
</dbReference>
<evidence type="ECO:0000256" key="1">
    <source>
        <dbReference type="SAM" id="MobiDB-lite"/>
    </source>
</evidence>
<organism evidence="3 4">
    <name type="scientific">Arthrobacter terricola</name>
    <dbReference type="NCBI Taxonomy" id="2547396"/>
    <lineage>
        <taxon>Bacteria</taxon>
        <taxon>Bacillati</taxon>
        <taxon>Actinomycetota</taxon>
        <taxon>Actinomycetes</taxon>
        <taxon>Micrococcales</taxon>
        <taxon>Micrococcaceae</taxon>
        <taxon>Arthrobacter</taxon>
    </lineage>
</organism>
<dbReference type="OrthoDB" id="4560943at2"/>